<sequence>MVGPMRVTMIVMLQSLPVRVATLSWARWLSPQLLLLPTQLTLGEPPSSRSRDKLPNPEGKLQRILNDTESSVDIITCGCLQKLTYPGRDIVPLVHPILGFGGQEVNPTGMICLLLHFGDRLKPRNLESTSSNEKPVAPTRHGATKEKIKDYNVRLPPVVWGPHLAIQRCGSLMLVPLARRWDKLHLLRIPAFGLGLLALLHVVKVGLKVTVLLEVRGQCHQYHTEELHTLLTAPLVAKLLGLGRLLERCSGLGLSLRKSSLGLGERHLFPAALVPGRSLFQLAALRHGLHRPSKSLQSDSHDITKGRNTKAKNKDEGRIEYVPPTLTTATSSSVTLRGSEVPEMATSHDLASS</sequence>
<feature type="compositionally biased region" description="Low complexity" evidence="1">
    <location>
        <begin position="322"/>
        <end position="336"/>
    </location>
</feature>
<evidence type="ECO:0008006" key="5">
    <source>
        <dbReference type="Google" id="ProtNLM"/>
    </source>
</evidence>
<feature type="signal peptide" evidence="2">
    <location>
        <begin position="1"/>
        <end position="43"/>
    </location>
</feature>
<dbReference type="EMBL" id="JAKOGI010000087">
    <property type="protein sequence ID" value="KAJ8444800.1"/>
    <property type="molecule type" value="Genomic_DNA"/>
</dbReference>
<gene>
    <name evidence="3" type="ORF">Cgig2_014989</name>
</gene>
<evidence type="ECO:0000256" key="2">
    <source>
        <dbReference type="SAM" id="SignalP"/>
    </source>
</evidence>
<dbReference type="AlphaFoldDB" id="A0A9Q1KJN5"/>
<evidence type="ECO:0000256" key="1">
    <source>
        <dbReference type="SAM" id="MobiDB-lite"/>
    </source>
</evidence>
<reference evidence="3" key="1">
    <citation type="submission" date="2022-04" db="EMBL/GenBank/DDBJ databases">
        <title>Carnegiea gigantea Genome sequencing and assembly v2.</title>
        <authorList>
            <person name="Copetti D."/>
            <person name="Sanderson M.J."/>
            <person name="Burquez A."/>
            <person name="Wojciechowski M.F."/>
        </authorList>
    </citation>
    <scope>NUCLEOTIDE SEQUENCE</scope>
    <source>
        <strain evidence="3">SGP5-SGP5p</strain>
        <tissue evidence="3">Aerial part</tissue>
    </source>
</reference>
<keyword evidence="2" id="KW-0732">Signal</keyword>
<feature type="chain" id="PRO_5040139588" description="Secreted protein" evidence="2">
    <location>
        <begin position="44"/>
        <end position="353"/>
    </location>
</feature>
<keyword evidence="4" id="KW-1185">Reference proteome</keyword>
<name>A0A9Q1KJN5_9CARY</name>
<accession>A0A9Q1KJN5</accession>
<dbReference type="OrthoDB" id="2919534at2759"/>
<dbReference type="Proteomes" id="UP001153076">
    <property type="component" value="Unassembled WGS sequence"/>
</dbReference>
<organism evidence="3 4">
    <name type="scientific">Carnegiea gigantea</name>
    <dbReference type="NCBI Taxonomy" id="171969"/>
    <lineage>
        <taxon>Eukaryota</taxon>
        <taxon>Viridiplantae</taxon>
        <taxon>Streptophyta</taxon>
        <taxon>Embryophyta</taxon>
        <taxon>Tracheophyta</taxon>
        <taxon>Spermatophyta</taxon>
        <taxon>Magnoliopsida</taxon>
        <taxon>eudicotyledons</taxon>
        <taxon>Gunneridae</taxon>
        <taxon>Pentapetalae</taxon>
        <taxon>Caryophyllales</taxon>
        <taxon>Cactineae</taxon>
        <taxon>Cactaceae</taxon>
        <taxon>Cactoideae</taxon>
        <taxon>Echinocereeae</taxon>
        <taxon>Carnegiea</taxon>
    </lineage>
</organism>
<evidence type="ECO:0000313" key="4">
    <source>
        <dbReference type="Proteomes" id="UP001153076"/>
    </source>
</evidence>
<comment type="caution">
    <text evidence="3">The sequence shown here is derived from an EMBL/GenBank/DDBJ whole genome shotgun (WGS) entry which is preliminary data.</text>
</comment>
<protein>
    <recommendedName>
        <fullName evidence="5">Secreted protein</fullName>
    </recommendedName>
</protein>
<evidence type="ECO:0000313" key="3">
    <source>
        <dbReference type="EMBL" id="KAJ8444800.1"/>
    </source>
</evidence>
<feature type="region of interest" description="Disordered" evidence="1">
    <location>
        <begin position="291"/>
        <end position="353"/>
    </location>
</feature>
<proteinExistence type="predicted"/>